<keyword evidence="3" id="KW-0808">Transferase</keyword>
<dbReference type="Gene3D" id="2.40.440.10">
    <property type="entry name" value="L,D-transpeptidase catalytic domain-like"/>
    <property type="match status" value="1"/>
</dbReference>
<dbReference type="InterPro" id="IPR038063">
    <property type="entry name" value="Transpep_catalytic_dom"/>
</dbReference>
<dbReference type="GO" id="GO:0008360">
    <property type="term" value="P:regulation of cell shape"/>
    <property type="evidence" value="ECO:0007669"/>
    <property type="project" value="UniProtKB-UniRule"/>
</dbReference>
<evidence type="ECO:0000256" key="1">
    <source>
        <dbReference type="ARBA" id="ARBA00004752"/>
    </source>
</evidence>
<dbReference type="Pfam" id="PF03734">
    <property type="entry name" value="YkuD"/>
    <property type="match status" value="1"/>
</dbReference>
<dbReference type="Proteomes" id="UP000574761">
    <property type="component" value="Unassembled WGS sequence"/>
</dbReference>
<evidence type="ECO:0000256" key="2">
    <source>
        <dbReference type="ARBA" id="ARBA00005992"/>
    </source>
</evidence>
<dbReference type="CDD" id="cd16913">
    <property type="entry name" value="YkuD_like"/>
    <property type="match status" value="1"/>
</dbReference>
<evidence type="ECO:0000259" key="9">
    <source>
        <dbReference type="PROSITE" id="PS52029"/>
    </source>
</evidence>
<evidence type="ECO:0000256" key="3">
    <source>
        <dbReference type="ARBA" id="ARBA00022679"/>
    </source>
</evidence>
<dbReference type="InterPro" id="IPR036365">
    <property type="entry name" value="PGBD-like_sf"/>
</dbReference>
<feature type="active site" description="Proton donor/acceptor" evidence="7">
    <location>
        <position position="100"/>
    </location>
</feature>
<dbReference type="Gene3D" id="1.10.101.10">
    <property type="entry name" value="PGBD-like superfamily/PGBD"/>
    <property type="match status" value="1"/>
</dbReference>
<comment type="similarity">
    <text evidence="2">Belongs to the YkuD family.</text>
</comment>
<dbReference type="SUPFAM" id="SSF47090">
    <property type="entry name" value="PGBD-like"/>
    <property type="match status" value="1"/>
</dbReference>
<keyword evidence="8" id="KW-0732">Signal</keyword>
<dbReference type="InterPro" id="IPR002477">
    <property type="entry name" value="Peptidoglycan-bd-like"/>
</dbReference>
<dbReference type="RefSeq" id="WP_183806232.1">
    <property type="nucleotide sequence ID" value="NZ_JACIEE010000006.1"/>
</dbReference>
<sequence>MLLRLAAGFGLIAFLSSTALAGTIEGPLQIIVSRDQQTLKVYDGDTVVASSNVSSGKEGHATPTGIFSILEKKRMHHSNIYDDAPMPFMQRLTWSGIALHASGHVPSYPASHGCVRMPDDFARMLYRLTRRGGHVLVNSADVAPHRVEHPALFQPEDAEPEGQLLSDAPLRPTIPGPTIPGPTGGSVEVAMRVAAPPAQAMPVHRPSGDPVRILITRATARDTLKDLQTLLGELGHDAGVPDGVAGLQTTFAIKAFQTAEGMPADGAVTPALVEAVFRKAGRGLPANGRLSVRKEFVTLLEAPVTIRNEAAELGTHFLLARTSAGGNDLDWFGVTMDNALATPTRKRLGIVEPGSFEARAADPILEALGRIDIAADVRGEIEGLVGDGASLTITDTGTEGETGKGTDFITLTRPGPYGSGYASSSARWKKESSIVVVE</sequence>
<evidence type="ECO:0000313" key="10">
    <source>
        <dbReference type="EMBL" id="MBB3978110.1"/>
    </source>
</evidence>
<dbReference type="PIRSF" id="PIRSF029342">
    <property type="entry name" value="UCP029342_ErfK/YbiS/YcfS/YnhG"/>
    <property type="match status" value="1"/>
</dbReference>
<dbReference type="GO" id="GO:0005576">
    <property type="term" value="C:extracellular region"/>
    <property type="evidence" value="ECO:0007669"/>
    <property type="project" value="TreeGrafter"/>
</dbReference>
<keyword evidence="4 7" id="KW-0133">Cell shape</keyword>
<feature type="domain" description="L,D-TPase catalytic" evidence="9">
    <location>
        <begin position="28"/>
        <end position="138"/>
    </location>
</feature>
<comment type="pathway">
    <text evidence="1 7">Cell wall biogenesis; peptidoglycan biosynthesis.</text>
</comment>
<organism evidence="10 11">
    <name type="scientific">Mycoplana azooxidifex</name>
    <dbReference type="NCBI Taxonomy" id="1636188"/>
    <lineage>
        <taxon>Bacteria</taxon>
        <taxon>Pseudomonadati</taxon>
        <taxon>Pseudomonadota</taxon>
        <taxon>Alphaproteobacteria</taxon>
        <taxon>Hyphomicrobiales</taxon>
        <taxon>Rhizobiaceae</taxon>
        <taxon>Mycoplana</taxon>
    </lineage>
</organism>
<dbReference type="InterPro" id="IPR050979">
    <property type="entry name" value="LD-transpeptidase"/>
</dbReference>
<keyword evidence="10" id="KW-0378">Hydrolase</keyword>
<dbReference type="InterPro" id="IPR005490">
    <property type="entry name" value="LD_TPept_cat_dom"/>
</dbReference>
<dbReference type="GO" id="GO:0071972">
    <property type="term" value="F:peptidoglycan L,D-transpeptidase activity"/>
    <property type="evidence" value="ECO:0007669"/>
    <property type="project" value="TreeGrafter"/>
</dbReference>
<evidence type="ECO:0000256" key="8">
    <source>
        <dbReference type="SAM" id="SignalP"/>
    </source>
</evidence>
<dbReference type="PANTHER" id="PTHR30582">
    <property type="entry name" value="L,D-TRANSPEPTIDASE"/>
    <property type="match status" value="1"/>
</dbReference>
<evidence type="ECO:0000256" key="4">
    <source>
        <dbReference type="ARBA" id="ARBA00022960"/>
    </source>
</evidence>
<evidence type="ECO:0000256" key="7">
    <source>
        <dbReference type="PROSITE-ProRule" id="PRU01373"/>
    </source>
</evidence>
<dbReference type="InterPro" id="IPR016915">
    <property type="entry name" value="UCP029342"/>
</dbReference>
<dbReference type="GO" id="GO:0071555">
    <property type="term" value="P:cell wall organization"/>
    <property type="evidence" value="ECO:0007669"/>
    <property type="project" value="UniProtKB-UniRule"/>
</dbReference>
<dbReference type="SUPFAM" id="SSF141523">
    <property type="entry name" value="L,D-transpeptidase catalytic domain-like"/>
    <property type="match status" value="1"/>
</dbReference>
<dbReference type="PANTHER" id="PTHR30582:SF2">
    <property type="entry name" value="L,D-TRANSPEPTIDASE YCIB-RELATED"/>
    <property type="match status" value="1"/>
</dbReference>
<keyword evidence="6 7" id="KW-0961">Cell wall biogenesis/degradation</keyword>
<comment type="caution">
    <text evidence="10">The sequence shown here is derived from an EMBL/GenBank/DDBJ whole genome shotgun (WGS) entry which is preliminary data.</text>
</comment>
<keyword evidence="11" id="KW-1185">Reference proteome</keyword>
<dbReference type="EMBL" id="JACIEE010000006">
    <property type="protein sequence ID" value="MBB3978110.1"/>
    <property type="molecule type" value="Genomic_DNA"/>
</dbReference>
<dbReference type="InterPro" id="IPR036366">
    <property type="entry name" value="PGBDSf"/>
</dbReference>
<dbReference type="PROSITE" id="PS52029">
    <property type="entry name" value="LD_TPASE"/>
    <property type="match status" value="1"/>
</dbReference>
<accession>A0A7W6GK03</accession>
<dbReference type="NCBIfam" id="NF004785">
    <property type="entry name" value="PRK06132.1-2"/>
    <property type="match status" value="1"/>
</dbReference>
<dbReference type="UniPathway" id="UPA00219"/>
<feature type="signal peptide" evidence="8">
    <location>
        <begin position="1"/>
        <end position="21"/>
    </location>
</feature>
<dbReference type="Pfam" id="PF01471">
    <property type="entry name" value="PG_binding_1"/>
    <property type="match status" value="1"/>
</dbReference>
<dbReference type="GO" id="GO:0016740">
    <property type="term" value="F:transferase activity"/>
    <property type="evidence" value="ECO:0007669"/>
    <property type="project" value="UniProtKB-KW"/>
</dbReference>
<dbReference type="AlphaFoldDB" id="A0A7W6GK03"/>
<dbReference type="NCBIfam" id="NF004786">
    <property type="entry name" value="PRK06132.1-3"/>
    <property type="match status" value="1"/>
</dbReference>
<proteinExistence type="inferred from homology"/>
<feature type="chain" id="PRO_5030667713" evidence="8">
    <location>
        <begin position="22"/>
        <end position="438"/>
    </location>
</feature>
<evidence type="ECO:0000256" key="5">
    <source>
        <dbReference type="ARBA" id="ARBA00022984"/>
    </source>
</evidence>
<gene>
    <name evidence="10" type="ORF">GGQ64_003324</name>
</gene>
<keyword evidence="5 7" id="KW-0573">Peptidoglycan synthesis</keyword>
<reference evidence="10 11" key="1">
    <citation type="submission" date="2020-08" db="EMBL/GenBank/DDBJ databases">
        <title>Genomic Encyclopedia of Type Strains, Phase IV (KMG-IV): sequencing the most valuable type-strain genomes for metagenomic binning, comparative biology and taxonomic classification.</title>
        <authorList>
            <person name="Goeker M."/>
        </authorList>
    </citation>
    <scope>NUCLEOTIDE SEQUENCE [LARGE SCALE GENOMIC DNA]</scope>
    <source>
        <strain evidence="10 11">DSM 100211</strain>
    </source>
</reference>
<evidence type="ECO:0000256" key="6">
    <source>
        <dbReference type="ARBA" id="ARBA00023316"/>
    </source>
</evidence>
<protein>
    <submittedName>
        <fullName evidence="10">Peptidoglycan hydrolase-like protein with peptidoglycan-binding domain</fullName>
    </submittedName>
</protein>
<feature type="active site" description="Nucleophile" evidence="7">
    <location>
        <position position="114"/>
    </location>
</feature>
<evidence type="ECO:0000313" key="11">
    <source>
        <dbReference type="Proteomes" id="UP000574761"/>
    </source>
</evidence>
<name>A0A7W6GK03_9HYPH</name>
<dbReference type="GO" id="GO:0018104">
    <property type="term" value="P:peptidoglycan-protein cross-linking"/>
    <property type="evidence" value="ECO:0007669"/>
    <property type="project" value="TreeGrafter"/>
</dbReference>